<evidence type="ECO:0000256" key="1">
    <source>
        <dbReference type="SAM" id="MobiDB-lite"/>
    </source>
</evidence>
<keyword evidence="2" id="KW-0472">Membrane</keyword>
<feature type="compositionally biased region" description="Low complexity" evidence="1">
    <location>
        <begin position="142"/>
        <end position="154"/>
    </location>
</feature>
<feature type="transmembrane region" description="Helical" evidence="2">
    <location>
        <begin position="32"/>
        <end position="48"/>
    </location>
</feature>
<organism evidence="3 4">
    <name type="scientific">Alloalcanivorax venustensis ISO4</name>
    <dbReference type="NCBI Taxonomy" id="1177184"/>
    <lineage>
        <taxon>Bacteria</taxon>
        <taxon>Pseudomonadati</taxon>
        <taxon>Pseudomonadota</taxon>
        <taxon>Gammaproteobacteria</taxon>
        <taxon>Oceanospirillales</taxon>
        <taxon>Alcanivoracaceae</taxon>
        <taxon>Alloalcanivorax</taxon>
    </lineage>
</organism>
<dbReference type="Proteomes" id="UP000644441">
    <property type="component" value="Unassembled WGS sequence"/>
</dbReference>
<feature type="region of interest" description="Disordered" evidence="1">
    <location>
        <begin position="138"/>
        <end position="184"/>
    </location>
</feature>
<dbReference type="PANTHER" id="PTHR35335">
    <property type="entry name" value="UPF0716 PROTEIN FXSA"/>
    <property type="match status" value="1"/>
</dbReference>
<dbReference type="EMBL" id="ARXR01000010">
    <property type="protein sequence ID" value="MBF5052962.1"/>
    <property type="molecule type" value="Genomic_DNA"/>
</dbReference>
<comment type="caution">
    <text evidence="3">The sequence shown here is derived from an EMBL/GenBank/DDBJ whole genome shotgun (WGS) entry which is preliminary data.</text>
</comment>
<name>A0ABS0AFQ6_9GAMM</name>
<feature type="transmembrane region" description="Helical" evidence="2">
    <location>
        <begin position="78"/>
        <end position="102"/>
    </location>
</feature>
<proteinExistence type="predicted"/>
<evidence type="ECO:0000256" key="2">
    <source>
        <dbReference type="SAM" id="Phobius"/>
    </source>
</evidence>
<keyword evidence="2" id="KW-1133">Transmembrane helix</keyword>
<evidence type="ECO:0008006" key="5">
    <source>
        <dbReference type="Google" id="ProtNLM"/>
    </source>
</evidence>
<accession>A0ABS0AFQ6</accession>
<dbReference type="NCBIfam" id="NF008528">
    <property type="entry name" value="PRK11463.1-2"/>
    <property type="match status" value="1"/>
</dbReference>
<dbReference type="InterPro" id="IPR007313">
    <property type="entry name" value="FxsA"/>
</dbReference>
<sequence length="184" mass="19715">MGFGRVFLTIFVLALVEVMVLAAVADFIGWPITILMVVVTALLGTALFRSQGLQTWQRLNQRMNQGEMPGRELAEGMMLLLGGAFLITPGFITDALGFALLLPFSRRAMADYLIRKGTLQTFATRGGPGGGAFFYQSRTVYPGGSRPGQSGPGSANDPAHRPGPGERPGVTIEGEADEPNDSRR</sequence>
<gene>
    <name evidence="3" type="ORF">ISO4_01564</name>
</gene>
<keyword evidence="4" id="KW-1185">Reference proteome</keyword>
<evidence type="ECO:0000313" key="4">
    <source>
        <dbReference type="Proteomes" id="UP000644441"/>
    </source>
</evidence>
<protein>
    <recommendedName>
        <fullName evidence="5">Biotin--acetyl-CoA-carboxylase ligase</fullName>
    </recommendedName>
</protein>
<reference evidence="3 4" key="1">
    <citation type="submission" date="2012-09" db="EMBL/GenBank/DDBJ databases">
        <title>Genome Sequence of alkane-degrading Bacterium Alcanivorax venustensis ISO4.</title>
        <authorList>
            <person name="Lai Q."/>
            <person name="Shao Z."/>
        </authorList>
    </citation>
    <scope>NUCLEOTIDE SEQUENCE [LARGE SCALE GENOMIC DNA]</scope>
    <source>
        <strain evidence="3 4">ISO4</strain>
    </source>
</reference>
<dbReference type="RefSeq" id="WP_194855816.1">
    <property type="nucleotide sequence ID" value="NZ_ARXR01000010.1"/>
</dbReference>
<feature type="compositionally biased region" description="Acidic residues" evidence="1">
    <location>
        <begin position="174"/>
        <end position="184"/>
    </location>
</feature>
<dbReference type="PANTHER" id="PTHR35335:SF1">
    <property type="entry name" value="UPF0716 PROTEIN FXSA"/>
    <property type="match status" value="1"/>
</dbReference>
<dbReference type="Pfam" id="PF04186">
    <property type="entry name" value="FxsA"/>
    <property type="match status" value="1"/>
</dbReference>
<keyword evidence="2" id="KW-0812">Transmembrane</keyword>
<evidence type="ECO:0000313" key="3">
    <source>
        <dbReference type="EMBL" id="MBF5052962.1"/>
    </source>
</evidence>